<dbReference type="AlphaFoldDB" id="A0A7J9N044"/>
<evidence type="ECO:0000313" key="2">
    <source>
        <dbReference type="Proteomes" id="UP000593576"/>
    </source>
</evidence>
<dbReference type="OrthoDB" id="979197at2759"/>
<dbReference type="EMBL" id="JABFAF010265023">
    <property type="protein sequence ID" value="MBA0876487.1"/>
    <property type="molecule type" value="Genomic_DNA"/>
</dbReference>
<evidence type="ECO:0000313" key="1">
    <source>
        <dbReference type="EMBL" id="MBA0876487.1"/>
    </source>
</evidence>
<protein>
    <submittedName>
        <fullName evidence="1">Uncharacterized protein</fullName>
    </submittedName>
</protein>
<sequence>MVLIHVQLLNRELVKEKGFLYKVEDNAADFTRSSVTQNNLQELKEVWD</sequence>
<organism evidence="1 2">
    <name type="scientific">Gossypium schwendimanii</name>
    <name type="common">Cotton</name>
    <dbReference type="NCBI Taxonomy" id="34291"/>
    <lineage>
        <taxon>Eukaryota</taxon>
        <taxon>Viridiplantae</taxon>
        <taxon>Streptophyta</taxon>
        <taxon>Embryophyta</taxon>
        <taxon>Tracheophyta</taxon>
        <taxon>Spermatophyta</taxon>
        <taxon>Magnoliopsida</taxon>
        <taxon>eudicotyledons</taxon>
        <taxon>Gunneridae</taxon>
        <taxon>Pentapetalae</taxon>
        <taxon>rosids</taxon>
        <taxon>malvids</taxon>
        <taxon>Malvales</taxon>
        <taxon>Malvaceae</taxon>
        <taxon>Malvoideae</taxon>
        <taxon>Gossypium</taxon>
    </lineage>
</organism>
<name>A0A7J9N044_GOSSC</name>
<accession>A0A7J9N044</accession>
<dbReference type="Proteomes" id="UP000593576">
    <property type="component" value="Unassembled WGS sequence"/>
</dbReference>
<comment type="caution">
    <text evidence="1">The sequence shown here is derived from an EMBL/GenBank/DDBJ whole genome shotgun (WGS) entry which is preliminary data.</text>
</comment>
<keyword evidence="2" id="KW-1185">Reference proteome</keyword>
<proteinExistence type="predicted"/>
<gene>
    <name evidence="1" type="ORF">Goshw_028645</name>
</gene>
<reference evidence="1 2" key="1">
    <citation type="journal article" date="2019" name="Genome Biol. Evol.">
        <title>Insights into the evolution of the New World diploid cottons (Gossypium, subgenus Houzingenia) based on genome sequencing.</title>
        <authorList>
            <person name="Grover C.E."/>
            <person name="Arick M.A. 2nd"/>
            <person name="Thrash A."/>
            <person name="Conover J.L."/>
            <person name="Sanders W.S."/>
            <person name="Peterson D.G."/>
            <person name="Frelichowski J.E."/>
            <person name="Scheffler J.A."/>
            <person name="Scheffler B.E."/>
            <person name="Wendel J.F."/>
        </authorList>
    </citation>
    <scope>NUCLEOTIDE SEQUENCE [LARGE SCALE GENOMIC DNA]</scope>
    <source>
        <strain evidence="1">1</strain>
        <tissue evidence="1">Leaf</tissue>
    </source>
</reference>